<reference evidence="1 2" key="1">
    <citation type="submission" date="2024-08" db="EMBL/GenBank/DDBJ databases">
        <title>Clostridium lapicellarii sp. nov., and Clostridium renhuaiense sp. nov., two species isolated from the mud in a fermentation cellar used for producing sauce-flavour Chinese liquors.</title>
        <authorList>
            <person name="Yang F."/>
            <person name="Wang H."/>
            <person name="Chen L.Q."/>
            <person name="Zhou N."/>
            <person name="Lu J.J."/>
            <person name="Pu X.X."/>
            <person name="Wan B."/>
            <person name="Wang L."/>
            <person name="Liu S.J."/>
        </authorList>
    </citation>
    <scope>NUCLEOTIDE SEQUENCE [LARGE SCALE GENOMIC DNA]</scope>
    <source>
        <strain evidence="1 2">MT-5</strain>
    </source>
</reference>
<name>A0ABV4BK06_9CLOT</name>
<evidence type="ECO:0000313" key="1">
    <source>
        <dbReference type="EMBL" id="MEY7999138.1"/>
    </source>
</evidence>
<keyword evidence="2" id="KW-1185">Reference proteome</keyword>
<gene>
    <name evidence="1" type="ORF">AB8U03_02810</name>
</gene>
<proteinExistence type="predicted"/>
<protein>
    <submittedName>
        <fullName evidence="1">Uncharacterized protein</fullName>
    </submittedName>
</protein>
<accession>A0ABV4BK06</accession>
<dbReference type="EMBL" id="JBGEWD010000002">
    <property type="protein sequence ID" value="MEY7999138.1"/>
    <property type="molecule type" value="Genomic_DNA"/>
</dbReference>
<evidence type="ECO:0000313" key="2">
    <source>
        <dbReference type="Proteomes" id="UP001564657"/>
    </source>
</evidence>
<sequence>MLKMKIDHGEVTCKNRNLKAESFDVIKAFENYDSDVIQIRVKIFFII</sequence>
<dbReference type="Proteomes" id="UP001564657">
    <property type="component" value="Unassembled WGS sequence"/>
</dbReference>
<organism evidence="1 2">
    <name type="scientific">Clostridium moutaii</name>
    <dbReference type="NCBI Taxonomy" id="3240932"/>
    <lineage>
        <taxon>Bacteria</taxon>
        <taxon>Bacillati</taxon>
        <taxon>Bacillota</taxon>
        <taxon>Clostridia</taxon>
        <taxon>Eubacteriales</taxon>
        <taxon>Clostridiaceae</taxon>
        <taxon>Clostridium</taxon>
    </lineage>
</organism>
<comment type="caution">
    <text evidence="1">The sequence shown here is derived from an EMBL/GenBank/DDBJ whole genome shotgun (WGS) entry which is preliminary data.</text>
</comment>